<dbReference type="AlphaFoldDB" id="K1R4N2"/>
<protein>
    <submittedName>
        <fullName evidence="3">Fem-1-like protein C</fullName>
    </submittedName>
</protein>
<dbReference type="PROSITE" id="PS50088">
    <property type="entry name" value="ANK_REPEAT"/>
    <property type="match status" value="1"/>
</dbReference>
<dbReference type="PROSITE" id="PS50297">
    <property type="entry name" value="ANK_REP_REGION"/>
    <property type="match status" value="1"/>
</dbReference>
<gene>
    <name evidence="3" type="ORF">CGI_10024862</name>
</gene>
<dbReference type="Gene3D" id="1.25.40.20">
    <property type="entry name" value="Ankyrin repeat-containing domain"/>
    <property type="match status" value="2"/>
</dbReference>
<dbReference type="Pfam" id="PF12796">
    <property type="entry name" value="Ank_2"/>
    <property type="match status" value="1"/>
</dbReference>
<keyword evidence="1" id="KW-0677">Repeat</keyword>
<accession>K1R4N2</accession>
<name>K1R4N2_MAGGI</name>
<keyword evidence="2" id="KW-0040">ANK repeat</keyword>
<proteinExistence type="predicted"/>
<dbReference type="SMART" id="SM00248">
    <property type="entry name" value="ANK"/>
    <property type="match status" value="7"/>
</dbReference>
<organism evidence="3">
    <name type="scientific">Magallana gigas</name>
    <name type="common">Pacific oyster</name>
    <name type="synonym">Crassostrea gigas</name>
    <dbReference type="NCBI Taxonomy" id="29159"/>
    <lineage>
        <taxon>Eukaryota</taxon>
        <taxon>Metazoa</taxon>
        <taxon>Spiralia</taxon>
        <taxon>Lophotrochozoa</taxon>
        <taxon>Mollusca</taxon>
        <taxon>Bivalvia</taxon>
        <taxon>Autobranchia</taxon>
        <taxon>Pteriomorphia</taxon>
        <taxon>Ostreida</taxon>
        <taxon>Ostreoidea</taxon>
        <taxon>Ostreidae</taxon>
        <taxon>Magallana</taxon>
    </lineage>
</organism>
<dbReference type="PANTHER" id="PTHR24198">
    <property type="entry name" value="ANKYRIN REPEAT AND PROTEIN KINASE DOMAIN-CONTAINING PROTEIN"/>
    <property type="match status" value="1"/>
</dbReference>
<dbReference type="InterPro" id="IPR036770">
    <property type="entry name" value="Ankyrin_rpt-contain_sf"/>
</dbReference>
<evidence type="ECO:0000313" key="3">
    <source>
        <dbReference type="EMBL" id="EKC36135.1"/>
    </source>
</evidence>
<dbReference type="PANTHER" id="PTHR24198:SF165">
    <property type="entry name" value="ANKYRIN REPEAT-CONTAINING PROTEIN-RELATED"/>
    <property type="match status" value="1"/>
</dbReference>
<evidence type="ECO:0000256" key="2">
    <source>
        <dbReference type="ARBA" id="ARBA00023043"/>
    </source>
</evidence>
<dbReference type="InterPro" id="IPR002110">
    <property type="entry name" value="Ankyrin_rpt"/>
</dbReference>
<evidence type="ECO:0000256" key="1">
    <source>
        <dbReference type="ARBA" id="ARBA00022737"/>
    </source>
</evidence>
<sequence length="690" mass="78519">MAAAVKSGKFRGRFLNTIKTMIGWNSMQRVLEKKNRVTRERIIAESFHQRELEIGIEMACAVGNLEAVEFLVDECGVVVDNIKNSCVWSAASERHSNIVKYFIEKHSVDVNLETDQGMGIIHYACVAGDDKFAEYLVKKGANLRSTDNKKVNCLMAGAWAGSKKICEMAIEAGVDVNAKNSKGEHVLHGTIRQGYNVNQSRLNVIDYLVKAGADVNSVNGSNIPVVIYAALTLNGCTKTLGYFLKHPKVHMQDKIEAIKFGGAFLFSQGNEKRGFKFWTRAVELKEKMKEDENNNSAPSCYDFSSYEPACVADVQRFQECQVLPIKFMVALLTKLHIKFGYDCLTQLENFTDVILTLGIYDFYLEVFSFIFLHTFQNNENVNAIPEYDAAFRSICAIIAWEAKKGEEVFPCVLKFFAKMASGFEQRLPHCKTIEENKEEIVNKTKLLRDMLFNAFDVVCPSDDEDDNSDCWSECDDYKDGKHKHMYMTLMMKLSAVILQIFPTHKKEFRPYLRKLLTTNFRDEKGATFLQVAIECIDSYGYHGDEEIQVELVKMLIEEGVNVNATDNYNCTAVHGLARVVYSGNKHLIQEILDLMLQHGAHLDIFNKSGWSGLDEMMDSNVTVYPVANQSLQCLAAKVIMEEGLYYHSTTPKALWEFIELHDPQEHIHEDEIPYAYYSEDQHDEHECEVY</sequence>
<dbReference type="EMBL" id="JH816692">
    <property type="protein sequence ID" value="EKC36135.1"/>
    <property type="molecule type" value="Genomic_DNA"/>
</dbReference>
<dbReference type="SUPFAM" id="SSF48403">
    <property type="entry name" value="Ankyrin repeat"/>
    <property type="match status" value="2"/>
</dbReference>
<dbReference type="HOGENOM" id="CLU_399154_0_0_1"/>
<reference evidence="3" key="1">
    <citation type="journal article" date="2012" name="Nature">
        <title>The oyster genome reveals stress adaptation and complexity of shell formation.</title>
        <authorList>
            <person name="Zhang G."/>
            <person name="Fang X."/>
            <person name="Guo X."/>
            <person name="Li L."/>
            <person name="Luo R."/>
            <person name="Xu F."/>
            <person name="Yang P."/>
            <person name="Zhang L."/>
            <person name="Wang X."/>
            <person name="Qi H."/>
            <person name="Xiong Z."/>
            <person name="Que H."/>
            <person name="Xie Y."/>
            <person name="Holland P.W."/>
            <person name="Paps J."/>
            <person name="Zhu Y."/>
            <person name="Wu F."/>
            <person name="Chen Y."/>
            <person name="Wang J."/>
            <person name="Peng C."/>
            <person name="Meng J."/>
            <person name="Yang L."/>
            <person name="Liu J."/>
            <person name="Wen B."/>
            <person name="Zhang N."/>
            <person name="Huang Z."/>
            <person name="Zhu Q."/>
            <person name="Feng Y."/>
            <person name="Mount A."/>
            <person name="Hedgecock D."/>
            <person name="Xu Z."/>
            <person name="Liu Y."/>
            <person name="Domazet-Loso T."/>
            <person name="Du Y."/>
            <person name="Sun X."/>
            <person name="Zhang S."/>
            <person name="Liu B."/>
            <person name="Cheng P."/>
            <person name="Jiang X."/>
            <person name="Li J."/>
            <person name="Fan D."/>
            <person name="Wang W."/>
            <person name="Fu W."/>
            <person name="Wang T."/>
            <person name="Wang B."/>
            <person name="Zhang J."/>
            <person name="Peng Z."/>
            <person name="Li Y."/>
            <person name="Li N."/>
            <person name="Wang J."/>
            <person name="Chen M."/>
            <person name="He Y."/>
            <person name="Tan F."/>
            <person name="Song X."/>
            <person name="Zheng Q."/>
            <person name="Huang R."/>
            <person name="Yang H."/>
            <person name="Du X."/>
            <person name="Chen L."/>
            <person name="Yang M."/>
            <person name="Gaffney P.M."/>
            <person name="Wang S."/>
            <person name="Luo L."/>
            <person name="She Z."/>
            <person name="Ming Y."/>
            <person name="Huang W."/>
            <person name="Zhang S."/>
            <person name="Huang B."/>
            <person name="Zhang Y."/>
            <person name="Qu T."/>
            <person name="Ni P."/>
            <person name="Miao G."/>
            <person name="Wang J."/>
            <person name="Wang Q."/>
            <person name="Steinberg C.E."/>
            <person name="Wang H."/>
            <person name="Li N."/>
            <person name="Qian L."/>
            <person name="Zhang G."/>
            <person name="Li Y."/>
            <person name="Yang H."/>
            <person name="Liu X."/>
            <person name="Wang J."/>
            <person name="Yin Y."/>
            <person name="Wang J."/>
        </authorList>
    </citation>
    <scope>NUCLEOTIDE SEQUENCE [LARGE SCALE GENOMIC DNA]</scope>
    <source>
        <strain evidence="3">05x7-T-G4-1.051#20</strain>
    </source>
</reference>
<dbReference type="InParanoid" id="K1R4N2"/>